<evidence type="ECO:0000313" key="7">
    <source>
        <dbReference type="EMBL" id="KAF2888099.1"/>
    </source>
</evidence>
<dbReference type="OrthoDB" id="10037534at2759"/>
<dbReference type="PROSITE" id="PS50261">
    <property type="entry name" value="G_PROTEIN_RECEP_F2_4"/>
    <property type="match status" value="1"/>
</dbReference>
<dbReference type="GO" id="GO:0004930">
    <property type="term" value="F:G protein-coupled receptor activity"/>
    <property type="evidence" value="ECO:0007669"/>
    <property type="project" value="InterPro"/>
</dbReference>
<dbReference type="InterPro" id="IPR000832">
    <property type="entry name" value="GPCR_2_secretin-like"/>
</dbReference>
<feature type="transmembrane region" description="Helical" evidence="5">
    <location>
        <begin position="968"/>
        <end position="985"/>
    </location>
</feature>
<feature type="transmembrane region" description="Helical" evidence="5">
    <location>
        <begin position="1048"/>
        <end position="1069"/>
    </location>
</feature>
<dbReference type="GO" id="GO:0007166">
    <property type="term" value="P:cell surface receptor signaling pathway"/>
    <property type="evidence" value="ECO:0007669"/>
    <property type="project" value="InterPro"/>
</dbReference>
<keyword evidence="3 5" id="KW-1133">Transmembrane helix</keyword>
<evidence type="ECO:0000256" key="5">
    <source>
        <dbReference type="SAM" id="Phobius"/>
    </source>
</evidence>
<keyword evidence="2 5" id="KW-0812">Transmembrane</keyword>
<dbReference type="CDD" id="cd15040">
    <property type="entry name" value="7tmB2_Adhesion"/>
    <property type="match status" value="1"/>
</dbReference>
<dbReference type="EMBL" id="VTPC01079987">
    <property type="protein sequence ID" value="KAF2888099.1"/>
    <property type="molecule type" value="Genomic_DNA"/>
</dbReference>
<evidence type="ECO:0000313" key="8">
    <source>
        <dbReference type="Proteomes" id="UP000801492"/>
    </source>
</evidence>
<keyword evidence="4 5" id="KW-0472">Membrane</keyword>
<sequence length="1122" mass="129985">MEDSLCYSKPFPRTTICPEGFTEYTYKRCLWIRENQPFPPSCPYPHFYDYGYTKQLIQELFPDKAVWLNVFRNRSSGFPEFEWIENGVYGQKVRDRIVNLKDEYEKDCLVVRNGLFYRVFCSETHFTVCVYSRSLFLNTRASKRCNIEGYQNCILANYDLRNQKCFCQKIANSPTRKGRFCRRLVEPLPFQSELLAFEYDTQTFTHDTCWMGLYRKNSSKDVYRWISTNEIVNYTHWISCDSCIHNEGAYRFGSEYSQNGWILLQDKTLHCALCELSVEYKIPYLELKRAKSEDIIQLVISNPNTISELGLAQINLLDIYCYSDRHTSEFKEYLQIRVTSDFSHETLYITRDIFLTEDLPSHYWCVAFQYPSFKPIVSNTIIATQKTPNYGHEFSIEVNFKVDEEYDPVIDKTYIEVCYYIKDKITNRWNYVLNLRPMRGYLRNENSMDMVIHVTTRNTHESATEQQLKLMEIIEDIQTPEIRLSEALSSDMCLSSMSLTIDGEILEWPETRIGATATPSNILCLDRSNNMLPVTRECTGSFLFGGKWSKPKGDCYAKENHSESTMILFNLTKSNASAENITKTLREIAKHSTDIKVIDIHLIAILLEKLETFKHQSFISRDYVRIVSDIMNFNKIALKDAQLLLNSTDKMLSSLANILNKENVTSIASLRLLAEVIEITDENIIGLAWLRHTSEDGNLQYYVMSLLFQNSSLDNLTSNEDFEIAVILPSLEKEDISNTKTPVKLIVTIFFNDLLFNSLKNNRTNNTIIDVTMPNFNDVLKTPLKIFFKTTSTSAAFKYCCHWNYGIDDLMISKHGFWEENTLSKANATFIEVCEYHHMTHFGLFLRYKSENNSNDDILRIITAVGSVLSLIGIIPIFITAFLFKQWRSRIGNIILLHFCTAVTLQVILTFSSYPVKEDGTACKVVGALLHYTILSEFCWMLVVAILQYKRFVIVFNKPQSGGLLKHLLIGWGMPLIPVIITLSISPENYKMNNRLCYVTEYYFIYGLVLPVILILIHNLVIFVGIFYSISQANIPNVEKSHNYKLEIFLAVLLFFMLGFTWVFGIVGALGGGIWFTYLFCITATIRGFVLFSFFIAGNKETRKMWEKRVKHYIDSNVTRTS</sequence>
<comment type="caution">
    <text evidence="7">The sequence shown here is derived from an EMBL/GenBank/DDBJ whole genome shotgun (WGS) entry which is preliminary data.</text>
</comment>
<organism evidence="7 8">
    <name type="scientific">Ignelater luminosus</name>
    <name type="common">Cucubano</name>
    <name type="synonym">Pyrophorus luminosus</name>
    <dbReference type="NCBI Taxonomy" id="2038154"/>
    <lineage>
        <taxon>Eukaryota</taxon>
        <taxon>Metazoa</taxon>
        <taxon>Ecdysozoa</taxon>
        <taxon>Arthropoda</taxon>
        <taxon>Hexapoda</taxon>
        <taxon>Insecta</taxon>
        <taxon>Pterygota</taxon>
        <taxon>Neoptera</taxon>
        <taxon>Endopterygota</taxon>
        <taxon>Coleoptera</taxon>
        <taxon>Polyphaga</taxon>
        <taxon>Elateriformia</taxon>
        <taxon>Elateroidea</taxon>
        <taxon>Elateridae</taxon>
        <taxon>Agrypninae</taxon>
        <taxon>Pyrophorini</taxon>
        <taxon>Ignelater</taxon>
    </lineage>
</organism>
<dbReference type="PANTHER" id="PTHR47767:SF1">
    <property type="entry name" value="ADHESION G PROTEIN-COUPLED RECEPTOR G7"/>
    <property type="match status" value="1"/>
</dbReference>
<evidence type="ECO:0000256" key="1">
    <source>
        <dbReference type="ARBA" id="ARBA00004141"/>
    </source>
</evidence>
<feature type="domain" description="G-protein coupled receptors family 2 profile 2" evidence="6">
    <location>
        <begin position="859"/>
        <end position="1099"/>
    </location>
</feature>
<feature type="transmembrane region" description="Helical" evidence="5">
    <location>
        <begin position="1075"/>
        <end position="1098"/>
    </location>
</feature>
<dbReference type="InterPro" id="IPR017981">
    <property type="entry name" value="GPCR_2-like_7TM"/>
</dbReference>
<comment type="subcellular location">
    <subcellularLocation>
        <location evidence="1">Membrane</location>
        <topology evidence="1">Multi-pass membrane protein</topology>
    </subcellularLocation>
</comment>
<gene>
    <name evidence="7" type="ORF">ILUMI_18074</name>
</gene>
<protein>
    <recommendedName>
        <fullName evidence="6">G-protein coupled receptors family 2 profile 2 domain-containing protein</fullName>
    </recommendedName>
</protein>
<dbReference type="Proteomes" id="UP000801492">
    <property type="component" value="Unassembled WGS sequence"/>
</dbReference>
<feature type="transmembrane region" description="Helical" evidence="5">
    <location>
        <begin position="929"/>
        <end position="947"/>
    </location>
</feature>
<feature type="transmembrane region" description="Helical" evidence="5">
    <location>
        <begin position="1005"/>
        <end position="1028"/>
    </location>
</feature>
<dbReference type="Gene3D" id="1.20.1070.10">
    <property type="entry name" value="Rhodopsin 7-helix transmembrane proteins"/>
    <property type="match status" value="1"/>
</dbReference>
<evidence type="ECO:0000256" key="2">
    <source>
        <dbReference type="ARBA" id="ARBA00022692"/>
    </source>
</evidence>
<dbReference type="PRINTS" id="PR00249">
    <property type="entry name" value="GPCRSECRETIN"/>
</dbReference>
<keyword evidence="8" id="KW-1185">Reference proteome</keyword>
<evidence type="ECO:0000256" key="4">
    <source>
        <dbReference type="ARBA" id="ARBA00023136"/>
    </source>
</evidence>
<name>A0A8K0CIQ4_IGNLU</name>
<evidence type="ECO:0000256" key="3">
    <source>
        <dbReference type="ARBA" id="ARBA00022989"/>
    </source>
</evidence>
<dbReference type="InterPro" id="IPR053066">
    <property type="entry name" value="ADGR_G7"/>
</dbReference>
<dbReference type="Pfam" id="PF00002">
    <property type="entry name" value="7tm_2"/>
    <property type="match status" value="1"/>
</dbReference>
<evidence type="ECO:0000259" key="6">
    <source>
        <dbReference type="PROSITE" id="PS50261"/>
    </source>
</evidence>
<proteinExistence type="predicted"/>
<reference evidence="7" key="1">
    <citation type="submission" date="2019-08" db="EMBL/GenBank/DDBJ databases">
        <title>The genome of the North American firefly Photinus pyralis.</title>
        <authorList>
            <consortium name="Photinus pyralis genome working group"/>
            <person name="Fallon T.R."/>
            <person name="Sander Lower S.E."/>
            <person name="Weng J.-K."/>
        </authorList>
    </citation>
    <scope>NUCLEOTIDE SEQUENCE</scope>
    <source>
        <strain evidence="7">TRF0915ILg1</strain>
        <tissue evidence="7">Whole body</tissue>
    </source>
</reference>
<feature type="transmembrane region" description="Helical" evidence="5">
    <location>
        <begin position="858"/>
        <end position="884"/>
    </location>
</feature>
<dbReference type="PANTHER" id="PTHR47767">
    <property type="entry name" value="ADHESION G PROTEIN-COUPLED RECEPTOR G7"/>
    <property type="match status" value="1"/>
</dbReference>
<dbReference type="AlphaFoldDB" id="A0A8K0CIQ4"/>
<accession>A0A8K0CIQ4</accession>
<feature type="transmembrane region" description="Helical" evidence="5">
    <location>
        <begin position="891"/>
        <end position="909"/>
    </location>
</feature>
<dbReference type="GO" id="GO:0016020">
    <property type="term" value="C:membrane"/>
    <property type="evidence" value="ECO:0007669"/>
    <property type="project" value="UniProtKB-SubCell"/>
</dbReference>